<evidence type="ECO:0000313" key="1">
    <source>
        <dbReference type="EMBL" id="OGF65037.1"/>
    </source>
</evidence>
<evidence type="ECO:0000313" key="2">
    <source>
        <dbReference type="Proteomes" id="UP000178943"/>
    </source>
</evidence>
<reference evidence="1 2" key="1">
    <citation type="journal article" date="2016" name="Nat. Commun.">
        <title>Thousands of microbial genomes shed light on interconnected biogeochemical processes in an aquifer system.</title>
        <authorList>
            <person name="Anantharaman K."/>
            <person name="Brown C.T."/>
            <person name="Hug L.A."/>
            <person name="Sharon I."/>
            <person name="Castelle C.J."/>
            <person name="Probst A.J."/>
            <person name="Thomas B.C."/>
            <person name="Singh A."/>
            <person name="Wilkins M.J."/>
            <person name="Karaoz U."/>
            <person name="Brodie E.L."/>
            <person name="Williams K.H."/>
            <person name="Hubbard S.S."/>
            <person name="Banfield J.F."/>
        </authorList>
    </citation>
    <scope>NUCLEOTIDE SEQUENCE [LARGE SCALE GENOMIC DNA]</scope>
</reference>
<dbReference type="SUPFAM" id="SSF88713">
    <property type="entry name" value="Glycoside hydrolase/deacetylase"/>
    <property type="match status" value="1"/>
</dbReference>
<protein>
    <submittedName>
        <fullName evidence="1">Uncharacterized protein</fullName>
    </submittedName>
</protein>
<sequence length="332" mass="39455">MSYIKSVLSKINFAVGNNPHLKHYPNETVKRFIPSPYKAVFILSTDFELAWAWRYAKNIANLKEAIENYVQSSRKNVPLILELCDHYKIPLTWAIVGHLFLDNCHRKKTLVHQNLRRIPYHRNNYWEFNAGDWFDDDPATDWKSALQWYAPDLIKSILGANTKHEIACHTFSHIDCRDGICPEYVFKDEINECVKIAREWGIQITSFVHPANMIGNIKLLKEYSFNSYRDNSGNYLTFPQQDKNGLWKFFSTSELAFRKEWSTDYHIYRYCTIIKRAIEFNRLCYFWFHLSTESEFLITILENLFEFLSSNRKSIFVTTTKDYINFIENEKK</sequence>
<dbReference type="EMBL" id="MFGW01000121">
    <property type="protein sequence ID" value="OGF65037.1"/>
    <property type="molecule type" value="Genomic_DNA"/>
</dbReference>
<dbReference type="STRING" id="1817863.A2Y62_16530"/>
<dbReference type="Gene3D" id="3.20.20.370">
    <property type="entry name" value="Glycoside hydrolase/deacetylase"/>
    <property type="match status" value="1"/>
</dbReference>
<name>A0A1F5VNQ6_9BACT</name>
<accession>A0A1F5VNQ6</accession>
<proteinExistence type="predicted"/>
<dbReference type="InterPro" id="IPR011330">
    <property type="entry name" value="Glyco_hydro/deAcase_b/a-brl"/>
</dbReference>
<comment type="caution">
    <text evidence="1">The sequence shown here is derived from an EMBL/GenBank/DDBJ whole genome shotgun (WGS) entry which is preliminary data.</text>
</comment>
<organism evidence="1 2">
    <name type="scientific">Candidatus Fischerbacteria bacterium RBG_13_37_8</name>
    <dbReference type="NCBI Taxonomy" id="1817863"/>
    <lineage>
        <taxon>Bacteria</taxon>
        <taxon>Candidatus Fischeribacteriota</taxon>
    </lineage>
</organism>
<dbReference type="Proteomes" id="UP000178943">
    <property type="component" value="Unassembled WGS sequence"/>
</dbReference>
<dbReference type="AlphaFoldDB" id="A0A1F5VNQ6"/>
<dbReference type="GO" id="GO:0005975">
    <property type="term" value="P:carbohydrate metabolic process"/>
    <property type="evidence" value="ECO:0007669"/>
    <property type="project" value="InterPro"/>
</dbReference>
<gene>
    <name evidence="1" type="ORF">A2Y62_16530</name>
</gene>